<protein>
    <submittedName>
        <fullName evidence="3">Uncharacterized protein</fullName>
    </submittedName>
</protein>
<feature type="transmembrane region" description="Helical" evidence="2">
    <location>
        <begin position="14"/>
        <end position="35"/>
    </location>
</feature>
<gene>
    <name evidence="3" type="ORF">BCR44DRAFT_1494961</name>
</gene>
<organism evidence="3 4">
    <name type="scientific">Catenaria anguillulae PL171</name>
    <dbReference type="NCBI Taxonomy" id="765915"/>
    <lineage>
        <taxon>Eukaryota</taxon>
        <taxon>Fungi</taxon>
        <taxon>Fungi incertae sedis</taxon>
        <taxon>Blastocladiomycota</taxon>
        <taxon>Blastocladiomycetes</taxon>
        <taxon>Blastocladiales</taxon>
        <taxon>Catenariaceae</taxon>
        <taxon>Catenaria</taxon>
    </lineage>
</organism>
<feature type="transmembrane region" description="Helical" evidence="2">
    <location>
        <begin position="79"/>
        <end position="98"/>
    </location>
</feature>
<name>A0A1Y2I3M1_9FUNG</name>
<feature type="transmembrane region" description="Helical" evidence="2">
    <location>
        <begin position="110"/>
        <end position="136"/>
    </location>
</feature>
<feature type="region of interest" description="Disordered" evidence="1">
    <location>
        <begin position="351"/>
        <end position="375"/>
    </location>
</feature>
<dbReference type="Proteomes" id="UP000193411">
    <property type="component" value="Unassembled WGS sequence"/>
</dbReference>
<keyword evidence="2" id="KW-1133">Transmembrane helix</keyword>
<proteinExistence type="predicted"/>
<sequence length="375" mass="39734">MPDTVAFSWSAPSFASGVSAALDVSTIVTATLLWHKKGRSKFYAWLAAVAFVHAVDLVIRTVVTEMTITSEIDPATGVFVYKDLTAITLTLNVVFYAVGAARMPVLTKMLVALTATSVLTSCALNAVYIYCFIGLFLNGEQSAFSGIIEKVDSFMFSSWSIFDSLVNASISLAFYTFLKRLNPTPSNKNDPNCCTSLRKGFPEMLTRVTWILGLECTLMVAANLFVVIFPTADPLLVSIYISESVRLRMFVSFFVMLSHMLQKQVVSQHAGAGAAGHYAGGGSITINSQTSMLRPVAGGTSSMSNVGGKFGVVLPPTAMNGGGTSGAAVLVGGGYYAHHHIGSASTSTLVASRRPSGAGGVDEQRQALVHEPSPV</sequence>
<comment type="caution">
    <text evidence="3">The sequence shown here is derived from an EMBL/GenBank/DDBJ whole genome shotgun (WGS) entry which is preliminary data.</text>
</comment>
<feature type="transmembrane region" description="Helical" evidence="2">
    <location>
        <begin position="208"/>
        <end position="229"/>
    </location>
</feature>
<keyword evidence="2" id="KW-0812">Transmembrane</keyword>
<dbReference type="AlphaFoldDB" id="A0A1Y2I3M1"/>
<feature type="transmembrane region" description="Helical" evidence="2">
    <location>
        <begin position="42"/>
        <end position="59"/>
    </location>
</feature>
<keyword evidence="2" id="KW-0472">Membrane</keyword>
<dbReference type="EMBL" id="MCFL01000001">
    <property type="protein sequence ID" value="ORZ41460.1"/>
    <property type="molecule type" value="Genomic_DNA"/>
</dbReference>
<evidence type="ECO:0000313" key="3">
    <source>
        <dbReference type="EMBL" id="ORZ41460.1"/>
    </source>
</evidence>
<evidence type="ECO:0000313" key="4">
    <source>
        <dbReference type="Proteomes" id="UP000193411"/>
    </source>
</evidence>
<feature type="transmembrane region" description="Helical" evidence="2">
    <location>
        <begin position="156"/>
        <end position="178"/>
    </location>
</feature>
<evidence type="ECO:0000256" key="1">
    <source>
        <dbReference type="SAM" id="MobiDB-lite"/>
    </source>
</evidence>
<reference evidence="3 4" key="1">
    <citation type="submission" date="2016-07" db="EMBL/GenBank/DDBJ databases">
        <title>Pervasive Adenine N6-methylation of Active Genes in Fungi.</title>
        <authorList>
            <consortium name="DOE Joint Genome Institute"/>
            <person name="Mondo S.J."/>
            <person name="Dannebaum R.O."/>
            <person name="Kuo R.C."/>
            <person name="Labutti K."/>
            <person name="Haridas S."/>
            <person name="Kuo A."/>
            <person name="Salamov A."/>
            <person name="Ahrendt S.R."/>
            <person name="Lipzen A."/>
            <person name="Sullivan W."/>
            <person name="Andreopoulos W.B."/>
            <person name="Clum A."/>
            <person name="Lindquist E."/>
            <person name="Daum C."/>
            <person name="Ramamoorthy G.K."/>
            <person name="Gryganskyi A."/>
            <person name="Culley D."/>
            <person name="Magnuson J.K."/>
            <person name="James T.Y."/>
            <person name="O'Malley M.A."/>
            <person name="Stajich J.E."/>
            <person name="Spatafora J.W."/>
            <person name="Visel A."/>
            <person name="Grigoriev I.V."/>
        </authorList>
    </citation>
    <scope>NUCLEOTIDE SEQUENCE [LARGE SCALE GENOMIC DNA]</scope>
    <source>
        <strain evidence="3 4">PL171</strain>
    </source>
</reference>
<accession>A0A1Y2I3M1</accession>
<keyword evidence="4" id="KW-1185">Reference proteome</keyword>
<evidence type="ECO:0000256" key="2">
    <source>
        <dbReference type="SAM" id="Phobius"/>
    </source>
</evidence>